<evidence type="ECO:0000256" key="1">
    <source>
        <dbReference type="SAM" id="MobiDB-lite"/>
    </source>
</evidence>
<keyword evidence="3" id="KW-1185">Reference proteome</keyword>
<gene>
    <name evidence="2" type="ORF">GCM10009808_20180</name>
</gene>
<sequence length="111" mass="11773">MNTEDTTTDDTNTTDTPEATGGCRCVDHGRGARGPHEGRRGGKGHGRGKGRDGHRGRHGHGMHHGARPDHGRNGVPDAGEHRLGEIAQRAYERGFEAGFASGFTAAHRTDA</sequence>
<feature type="compositionally biased region" description="Basic and acidic residues" evidence="1">
    <location>
        <begin position="25"/>
        <end position="40"/>
    </location>
</feature>
<feature type="compositionally biased region" description="Low complexity" evidence="1">
    <location>
        <begin position="1"/>
        <end position="16"/>
    </location>
</feature>
<name>A0ABN2IC37_9MICO</name>
<dbReference type="RefSeq" id="WP_344072174.1">
    <property type="nucleotide sequence ID" value="NZ_BAAAPL010000002.1"/>
</dbReference>
<organism evidence="2 3">
    <name type="scientific">Microbacterium sediminicola</name>
    <dbReference type="NCBI Taxonomy" id="415210"/>
    <lineage>
        <taxon>Bacteria</taxon>
        <taxon>Bacillati</taxon>
        <taxon>Actinomycetota</taxon>
        <taxon>Actinomycetes</taxon>
        <taxon>Micrococcales</taxon>
        <taxon>Microbacteriaceae</taxon>
        <taxon>Microbacterium</taxon>
    </lineage>
</organism>
<comment type="caution">
    <text evidence="2">The sequence shown here is derived from an EMBL/GenBank/DDBJ whole genome shotgun (WGS) entry which is preliminary data.</text>
</comment>
<dbReference type="EMBL" id="BAAAPL010000002">
    <property type="protein sequence ID" value="GAA1702206.1"/>
    <property type="molecule type" value="Genomic_DNA"/>
</dbReference>
<evidence type="ECO:0000313" key="3">
    <source>
        <dbReference type="Proteomes" id="UP001501690"/>
    </source>
</evidence>
<evidence type="ECO:0000313" key="2">
    <source>
        <dbReference type="EMBL" id="GAA1702206.1"/>
    </source>
</evidence>
<feature type="region of interest" description="Disordered" evidence="1">
    <location>
        <begin position="1"/>
        <end position="83"/>
    </location>
</feature>
<feature type="compositionally biased region" description="Basic residues" evidence="1">
    <location>
        <begin position="41"/>
        <end position="65"/>
    </location>
</feature>
<protein>
    <submittedName>
        <fullName evidence="2">Uncharacterized protein</fullName>
    </submittedName>
</protein>
<reference evidence="2 3" key="1">
    <citation type="journal article" date="2019" name="Int. J. Syst. Evol. Microbiol.">
        <title>The Global Catalogue of Microorganisms (GCM) 10K type strain sequencing project: providing services to taxonomists for standard genome sequencing and annotation.</title>
        <authorList>
            <consortium name="The Broad Institute Genomics Platform"/>
            <consortium name="The Broad Institute Genome Sequencing Center for Infectious Disease"/>
            <person name="Wu L."/>
            <person name="Ma J."/>
        </authorList>
    </citation>
    <scope>NUCLEOTIDE SEQUENCE [LARGE SCALE GENOMIC DNA]</scope>
    <source>
        <strain evidence="2 3">JCM 15577</strain>
    </source>
</reference>
<feature type="compositionally biased region" description="Basic and acidic residues" evidence="1">
    <location>
        <begin position="66"/>
        <end position="83"/>
    </location>
</feature>
<proteinExistence type="predicted"/>
<accession>A0ABN2IC37</accession>
<dbReference type="Proteomes" id="UP001501690">
    <property type="component" value="Unassembled WGS sequence"/>
</dbReference>